<name>A0A1J1HZQ2_9DIPT</name>
<sequence>MTMIWGWNTGTSDIVKKAYFPSNAPSFLVPADRQKQRKGTETKRLELKSFLRFLERFSPRGVFGLLEVNFCYRLEFSSTTAQEKHLTESRELEENDHEREWQNLLRALSGRLGIWNTIMIMWLLSNIEAIKLMTTLTMTMQKVKAKTETSNGIDGSVGQVNGESLVEARSLYYFKAFISRIQCYANFNGLSWILVVTLLCTKRDESSHFSVG</sequence>
<protein>
    <submittedName>
        <fullName evidence="1">CLUMA_CG005602, isoform A</fullName>
    </submittedName>
</protein>
<organism evidence="1 2">
    <name type="scientific">Clunio marinus</name>
    <dbReference type="NCBI Taxonomy" id="568069"/>
    <lineage>
        <taxon>Eukaryota</taxon>
        <taxon>Metazoa</taxon>
        <taxon>Ecdysozoa</taxon>
        <taxon>Arthropoda</taxon>
        <taxon>Hexapoda</taxon>
        <taxon>Insecta</taxon>
        <taxon>Pterygota</taxon>
        <taxon>Neoptera</taxon>
        <taxon>Endopterygota</taxon>
        <taxon>Diptera</taxon>
        <taxon>Nematocera</taxon>
        <taxon>Chironomoidea</taxon>
        <taxon>Chironomidae</taxon>
        <taxon>Clunio</taxon>
    </lineage>
</organism>
<evidence type="ECO:0000313" key="1">
    <source>
        <dbReference type="EMBL" id="CRK92022.1"/>
    </source>
</evidence>
<accession>A0A1J1HZQ2</accession>
<evidence type="ECO:0000313" key="2">
    <source>
        <dbReference type="Proteomes" id="UP000183832"/>
    </source>
</evidence>
<keyword evidence="2" id="KW-1185">Reference proteome</keyword>
<dbReference type="EMBL" id="CVRI01000021">
    <property type="protein sequence ID" value="CRK92022.1"/>
    <property type="molecule type" value="Genomic_DNA"/>
</dbReference>
<dbReference type="AlphaFoldDB" id="A0A1J1HZQ2"/>
<dbReference type="Proteomes" id="UP000183832">
    <property type="component" value="Unassembled WGS sequence"/>
</dbReference>
<reference evidence="1 2" key="1">
    <citation type="submission" date="2015-04" db="EMBL/GenBank/DDBJ databases">
        <authorList>
            <person name="Syromyatnikov M.Y."/>
            <person name="Popov V.N."/>
        </authorList>
    </citation>
    <scope>NUCLEOTIDE SEQUENCE [LARGE SCALE GENOMIC DNA]</scope>
</reference>
<proteinExistence type="predicted"/>
<gene>
    <name evidence="1" type="ORF">CLUMA_CG005602</name>
</gene>